<gene>
    <name evidence="1" type="ORF">NCTC10692_03727</name>
</gene>
<sequence>MVILTFAFMAFGSLGRDEPGAFLQVQVAPLGLKQFADTT</sequence>
<protein>
    <submittedName>
        <fullName evidence="1">Uncharacterized protein</fullName>
    </submittedName>
</protein>
<dbReference type="Proteomes" id="UP000255303">
    <property type="component" value="Unassembled WGS sequence"/>
</dbReference>
<organism evidence="1 2">
    <name type="scientific">Ectopseudomonas oleovorans</name>
    <name type="common">Pseudomonas oleovorans</name>
    <dbReference type="NCBI Taxonomy" id="301"/>
    <lineage>
        <taxon>Bacteria</taxon>
        <taxon>Pseudomonadati</taxon>
        <taxon>Pseudomonadota</taxon>
        <taxon>Gammaproteobacteria</taxon>
        <taxon>Pseudomonadales</taxon>
        <taxon>Pseudomonadaceae</taxon>
        <taxon>Ectopseudomonas</taxon>
    </lineage>
</organism>
<evidence type="ECO:0000313" key="2">
    <source>
        <dbReference type="Proteomes" id="UP000255303"/>
    </source>
</evidence>
<evidence type="ECO:0000313" key="1">
    <source>
        <dbReference type="EMBL" id="SUD53212.1"/>
    </source>
</evidence>
<dbReference type="EMBL" id="UGUV01000002">
    <property type="protein sequence ID" value="SUD53212.1"/>
    <property type="molecule type" value="Genomic_DNA"/>
</dbReference>
<reference evidence="1 2" key="1">
    <citation type="submission" date="2018-06" db="EMBL/GenBank/DDBJ databases">
        <authorList>
            <consortium name="Pathogen Informatics"/>
            <person name="Doyle S."/>
        </authorList>
    </citation>
    <scope>NUCLEOTIDE SEQUENCE [LARGE SCALE GENOMIC DNA]</scope>
    <source>
        <strain evidence="1 2">NCTC10692</strain>
    </source>
</reference>
<name>A0A379JXA0_ECTOL</name>
<accession>A0A379JXA0</accession>
<dbReference type="AlphaFoldDB" id="A0A379JXA0"/>
<proteinExistence type="predicted"/>